<feature type="compositionally biased region" description="Basic and acidic residues" evidence="1">
    <location>
        <begin position="1"/>
        <end position="22"/>
    </location>
</feature>
<protein>
    <submittedName>
        <fullName evidence="2">Uncharacterized protein</fullName>
    </submittedName>
</protein>
<organism evidence="2">
    <name type="scientific">Arion vulgaris</name>
    <dbReference type="NCBI Taxonomy" id="1028688"/>
    <lineage>
        <taxon>Eukaryota</taxon>
        <taxon>Metazoa</taxon>
        <taxon>Spiralia</taxon>
        <taxon>Lophotrochozoa</taxon>
        <taxon>Mollusca</taxon>
        <taxon>Gastropoda</taxon>
        <taxon>Heterobranchia</taxon>
        <taxon>Euthyneura</taxon>
        <taxon>Panpulmonata</taxon>
        <taxon>Eupulmonata</taxon>
        <taxon>Stylommatophora</taxon>
        <taxon>Helicina</taxon>
        <taxon>Arionoidea</taxon>
        <taxon>Arionidae</taxon>
        <taxon>Arion</taxon>
    </lineage>
</organism>
<dbReference type="Gene3D" id="3.30.450.40">
    <property type="match status" value="1"/>
</dbReference>
<evidence type="ECO:0000313" key="2">
    <source>
        <dbReference type="EMBL" id="CEK65720.1"/>
    </source>
</evidence>
<proteinExistence type="predicted"/>
<dbReference type="EMBL" id="HACG01018855">
    <property type="protein sequence ID" value="CEK65720.1"/>
    <property type="molecule type" value="Transcribed_RNA"/>
</dbReference>
<sequence>EKGEATEKSEAEMKDEHEEQEKAKKKKPEWHSQDIRFSMDKGVAGYVASTGKVLNIKDAYKDKRFNAE</sequence>
<reference evidence="2" key="1">
    <citation type="submission" date="2014-12" db="EMBL/GenBank/DDBJ databases">
        <title>Insight into the proteome of Arion vulgaris.</title>
        <authorList>
            <person name="Aradska J."/>
            <person name="Bulat T."/>
            <person name="Smidak R."/>
            <person name="Sarate P."/>
            <person name="Gangsoo J."/>
            <person name="Sialana F."/>
            <person name="Bilban M."/>
            <person name="Lubec G."/>
        </authorList>
    </citation>
    <scope>NUCLEOTIDE SEQUENCE</scope>
    <source>
        <tissue evidence="2">Skin</tissue>
    </source>
</reference>
<accession>A0A0B6ZDA9</accession>
<evidence type="ECO:0000256" key="1">
    <source>
        <dbReference type="SAM" id="MobiDB-lite"/>
    </source>
</evidence>
<name>A0A0B6ZDA9_9EUPU</name>
<dbReference type="SUPFAM" id="SSF55781">
    <property type="entry name" value="GAF domain-like"/>
    <property type="match status" value="1"/>
</dbReference>
<feature type="region of interest" description="Disordered" evidence="1">
    <location>
        <begin position="1"/>
        <end position="33"/>
    </location>
</feature>
<dbReference type="AlphaFoldDB" id="A0A0B6ZDA9"/>
<gene>
    <name evidence="2" type="primary">ORF56021</name>
</gene>
<feature type="non-terminal residue" evidence="2">
    <location>
        <position position="1"/>
    </location>
</feature>
<dbReference type="InterPro" id="IPR029016">
    <property type="entry name" value="GAF-like_dom_sf"/>
</dbReference>
<feature type="non-terminal residue" evidence="2">
    <location>
        <position position="68"/>
    </location>
</feature>